<evidence type="ECO:0000256" key="6">
    <source>
        <dbReference type="ARBA" id="ARBA00047615"/>
    </source>
</evidence>
<name>A0A9D1YT73_9MICO</name>
<dbReference type="GO" id="GO:0006220">
    <property type="term" value="P:pyrimidine nucleotide metabolic process"/>
    <property type="evidence" value="ECO:0007669"/>
    <property type="project" value="UniProtKB-UniRule"/>
</dbReference>
<evidence type="ECO:0000256" key="1">
    <source>
        <dbReference type="ARBA" id="ARBA00009427"/>
    </source>
</evidence>
<dbReference type="InterPro" id="IPR003136">
    <property type="entry name" value="Cytidylate_kin"/>
</dbReference>
<dbReference type="EC" id="2.7.4.25" evidence="8"/>
<dbReference type="NCBIfam" id="TIGR00017">
    <property type="entry name" value="cmk"/>
    <property type="match status" value="1"/>
</dbReference>
<sequence length="220" mass="23981">MNTVVGIDGPAGSGKSSVARRSASELGFQFLDTGAAYRSLAWLTMERGADPANREHVLAVLDGFDYDITLESGSQRVLVNGRDVTGDIRTEQVSRAASQVAVIPEVRRTVNEIFRRLIKTAEPGIVVEGRDITTVVAPDADVRILLTASEVVRAERRAAELGESAEEILRRMRERDTRDRGNSDFLEPAEGVVLVDSSDLNLPQTVQAVVNLVRGRTPKQ</sequence>
<comment type="subcellular location">
    <subcellularLocation>
        <location evidence="8">Cytoplasm</location>
    </subcellularLocation>
</comment>
<dbReference type="Gene3D" id="3.40.50.300">
    <property type="entry name" value="P-loop containing nucleotide triphosphate hydrolases"/>
    <property type="match status" value="1"/>
</dbReference>
<evidence type="ECO:0000256" key="7">
    <source>
        <dbReference type="ARBA" id="ARBA00048478"/>
    </source>
</evidence>
<dbReference type="HAMAP" id="MF_00238">
    <property type="entry name" value="Cytidyl_kinase_type1"/>
    <property type="match status" value="1"/>
</dbReference>
<dbReference type="EMBL" id="DXDC01000101">
    <property type="protein sequence ID" value="HIY65302.1"/>
    <property type="molecule type" value="Genomic_DNA"/>
</dbReference>
<dbReference type="SUPFAM" id="SSF52540">
    <property type="entry name" value="P-loop containing nucleoside triphosphate hydrolases"/>
    <property type="match status" value="1"/>
</dbReference>
<dbReference type="Pfam" id="PF02224">
    <property type="entry name" value="Cytidylate_kin"/>
    <property type="match status" value="1"/>
</dbReference>
<keyword evidence="5 8" id="KW-0067">ATP-binding</keyword>
<comment type="catalytic activity">
    <reaction evidence="7 8">
        <text>CMP + ATP = CDP + ADP</text>
        <dbReference type="Rhea" id="RHEA:11600"/>
        <dbReference type="ChEBI" id="CHEBI:30616"/>
        <dbReference type="ChEBI" id="CHEBI:58069"/>
        <dbReference type="ChEBI" id="CHEBI:60377"/>
        <dbReference type="ChEBI" id="CHEBI:456216"/>
        <dbReference type="EC" id="2.7.4.25"/>
    </reaction>
</comment>
<dbReference type="InterPro" id="IPR011994">
    <property type="entry name" value="Cytidylate_kinase_dom"/>
</dbReference>
<proteinExistence type="inferred from homology"/>
<evidence type="ECO:0000256" key="4">
    <source>
        <dbReference type="ARBA" id="ARBA00022777"/>
    </source>
</evidence>
<feature type="binding site" evidence="8">
    <location>
        <begin position="9"/>
        <end position="17"/>
    </location>
    <ligand>
        <name>ATP</name>
        <dbReference type="ChEBI" id="CHEBI:30616"/>
    </ligand>
</feature>
<accession>A0A9D1YT73</accession>
<dbReference type="GO" id="GO:0005737">
    <property type="term" value="C:cytoplasm"/>
    <property type="evidence" value="ECO:0007669"/>
    <property type="project" value="UniProtKB-SubCell"/>
</dbReference>
<dbReference type="GO" id="GO:0036431">
    <property type="term" value="F:dCMP kinase activity"/>
    <property type="evidence" value="ECO:0007669"/>
    <property type="project" value="InterPro"/>
</dbReference>
<keyword evidence="3 8" id="KW-0547">Nucleotide-binding</keyword>
<organism evidence="10 11">
    <name type="scientific">Candidatus Agrococcus pullicola</name>
    <dbReference type="NCBI Taxonomy" id="2838429"/>
    <lineage>
        <taxon>Bacteria</taxon>
        <taxon>Bacillati</taxon>
        <taxon>Actinomycetota</taxon>
        <taxon>Actinomycetes</taxon>
        <taxon>Micrococcales</taxon>
        <taxon>Microbacteriaceae</taxon>
        <taxon>Agrococcus</taxon>
    </lineage>
</organism>
<keyword evidence="4 8" id="KW-0418">Kinase</keyword>
<feature type="domain" description="Cytidylate kinase" evidence="9">
    <location>
        <begin position="5"/>
        <end position="214"/>
    </location>
</feature>
<evidence type="ECO:0000256" key="2">
    <source>
        <dbReference type="ARBA" id="ARBA00022679"/>
    </source>
</evidence>
<reference evidence="10" key="2">
    <citation type="submission" date="2021-04" db="EMBL/GenBank/DDBJ databases">
        <authorList>
            <person name="Gilroy R."/>
        </authorList>
    </citation>
    <scope>NUCLEOTIDE SEQUENCE</scope>
    <source>
        <strain evidence="10">ChiGjej1B1-98</strain>
    </source>
</reference>
<evidence type="ECO:0000256" key="8">
    <source>
        <dbReference type="HAMAP-Rule" id="MF_00238"/>
    </source>
</evidence>
<comment type="caution">
    <text evidence="10">The sequence shown here is derived from an EMBL/GenBank/DDBJ whole genome shotgun (WGS) entry which is preliminary data.</text>
</comment>
<keyword evidence="2 8" id="KW-0808">Transferase</keyword>
<evidence type="ECO:0000256" key="3">
    <source>
        <dbReference type="ARBA" id="ARBA00022741"/>
    </source>
</evidence>
<evidence type="ECO:0000313" key="11">
    <source>
        <dbReference type="Proteomes" id="UP000824005"/>
    </source>
</evidence>
<dbReference type="Proteomes" id="UP000824005">
    <property type="component" value="Unassembled WGS sequence"/>
</dbReference>
<dbReference type="GO" id="GO:0005524">
    <property type="term" value="F:ATP binding"/>
    <property type="evidence" value="ECO:0007669"/>
    <property type="project" value="UniProtKB-UniRule"/>
</dbReference>
<evidence type="ECO:0000313" key="10">
    <source>
        <dbReference type="EMBL" id="HIY65302.1"/>
    </source>
</evidence>
<reference evidence="10" key="1">
    <citation type="journal article" date="2021" name="PeerJ">
        <title>Extensive microbial diversity within the chicken gut microbiome revealed by metagenomics and culture.</title>
        <authorList>
            <person name="Gilroy R."/>
            <person name="Ravi A."/>
            <person name="Getino M."/>
            <person name="Pursley I."/>
            <person name="Horton D.L."/>
            <person name="Alikhan N.F."/>
            <person name="Baker D."/>
            <person name="Gharbi K."/>
            <person name="Hall N."/>
            <person name="Watson M."/>
            <person name="Adriaenssens E.M."/>
            <person name="Foster-Nyarko E."/>
            <person name="Jarju S."/>
            <person name="Secka A."/>
            <person name="Antonio M."/>
            <person name="Oren A."/>
            <person name="Chaudhuri R.R."/>
            <person name="La Ragione R."/>
            <person name="Hildebrand F."/>
            <person name="Pallen M.J."/>
        </authorList>
    </citation>
    <scope>NUCLEOTIDE SEQUENCE</scope>
    <source>
        <strain evidence="10">ChiGjej1B1-98</strain>
    </source>
</reference>
<gene>
    <name evidence="8 10" type="primary">cmk</name>
    <name evidence="10" type="ORF">H9830_03365</name>
</gene>
<dbReference type="CDD" id="cd02020">
    <property type="entry name" value="CMPK"/>
    <property type="match status" value="1"/>
</dbReference>
<dbReference type="InterPro" id="IPR027417">
    <property type="entry name" value="P-loop_NTPase"/>
</dbReference>
<protein>
    <recommendedName>
        <fullName evidence="8">Cytidylate kinase</fullName>
        <shortName evidence="8">CK</shortName>
        <ecNumber evidence="8">2.7.4.25</ecNumber>
    </recommendedName>
    <alternativeName>
        <fullName evidence="8">Cytidine monophosphate kinase</fullName>
        <shortName evidence="8">CMP kinase</shortName>
    </alternativeName>
</protein>
<comment type="similarity">
    <text evidence="1 8">Belongs to the cytidylate kinase family. Type 1 subfamily.</text>
</comment>
<evidence type="ECO:0000259" key="9">
    <source>
        <dbReference type="Pfam" id="PF02224"/>
    </source>
</evidence>
<dbReference type="AlphaFoldDB" id="A0A9D1YT73"/>
<evidence type="ECO:0000256" key="5">
    <source>
        <dbReference type="ARBA" id="ARBA00022840"/>
    </source>
</evidence>
<comment type="catalytic activity">
    <reaction evidence="6 8">
        <text>dCMP + ATP = dCDP + ADP</text>
        <dbReference type="Rhea" id="RHEA:25094"/>
        <dbReference type="ChEBI" id="CHEBI:30616"/>
        <dbReference type="ChEBI" id="CHEBI:57566"/>
        <dbReference type="ChEBI" id="CHEBI:58593"/>
        <dbReference type="ChEBI" id="CHEBI:456216"/>
        <dbReference type="EC" id="2.7.4.25"/>
    </reaction>
</comment>
<keyword evidence="8" id="KW-0963">Cytoplasm</keyword>